<evidence type="ECO:0000256" key="1">
    <source>
        <dbReference type="SAM" id="MobiDB-lite"/>
    </source>
</evidence>
<feature type="compositionally biased region" description="Low complexity" evidence="1">
    <location>
        <begin position="21"/>
        <end position="37"/>
    </location>
</feature>
<dbReference type="InterPro" id="IPR059125">
    <property type="entry name" value="Ferritin_actino"/>
</dbReference>
<evidence type="ECO:0000313" key="4">
    <source>
        <dbReference type="Proteomes" id="UP000292118"/>
    </source>
</evidence>
<feature type="domain" description="Ferritin-like" evidence="2">
    <location>
        <begin position="122"/>
        <end position="296"/>
    </location>
</feature>
<dbReference type="Pfam" id="PF13794">
    <property type="entry name" value="MiaE_2"/>
    <property type="match status" value="1"/>
</dbReference>
<reference evidence="3 4" key="1">
    <citation type="submission" date="2019-01" db="EMBL/GenBank/DDBJ databases">
        <title>Genome sequencing of strain FW10M-9.</title>
        <authorList>
            <person name="Heo J."/>
            <person name="Kim S.-J."/>
            <person name="Kim J.-S."/>
            <person name="Hong S.-B."/>
            <person name="Kwon S.-W."/>
        </authorList>
    </citation>
    <scope>NUCLEOTIDE SEQUENCE [LARGE SCALE GENOMIC DNA]</scope>
    <source>
        <strain evidence="3 4">FW10M-9</strain>
    </source>
</reference>
<feature type="region of interest" description="Disordered" evidence="1">
    <location>
        <begin position="21"/>
        <end position="116"/>
    </location>
</feature>
<dbReference type="EMBL" id="CP035493">
    <property type="protein sequence ID" value="QAY70208.1"/>
    <property type="molecule type" value="Genomic_DNA"/>
</dbReference>
<dbReference type="KEGG" id="xya:ET471_09305"/>
<dbReference type="Gene3D" id="1.20.1260.10">
    <property type="match status" value="1"/>
</dbReference>
<evidence type="ECO:0000313" key="3">
    <source>
        <dbReference type="EMBL" id="QAY70208.1"/>
    </source>
</evidence>
<dbReference type="AlphaFoldDB" id="A0A4P6FI21"/>
<name>A0A4P6FI21_9MICO</name>
<protein>
    <recommendedName>
        <fullName evidence="2">Ferritin-like domain-containing protein</fullName>
    </recommendedName>
</protein>
<accession>A0A4P6FI21</accession>
<gene>
    <name evidence="3" type="ORF">ET471_09305</name>
</gene>
<keyword evidence="4" id="KW-1185">Reference proteome</keyword>
<dbReference type="OrthoDB" id="3728083at2"/>
<organism evidence="3 4">
    <name type="scientific">Xylanimonas protaetiae</name>
    <dbReference type="NCBI Taxonomy" id="2509457"/>
    <lineage>
        <taxon>Bacteria</taxon>
        <taxon>Bacillati</taxon>
        <taxon>Actinomycetota</taxon>
        <taxon>Actinomycetes</taxon>
        <taxon>Micrococcales</taxon>
        <taxon>Promicromonosporaceae</taxon>
        <taxon>Xylanimonas</taxon>
    </lineage>
</organism>
<evidence type="ECO:0000259" key="2">
    <source>
        <dbReference type="Pfam" id="PF13794"/>
    </source>
</evidence>
<dbReference type="InterPro" id="IPR012347">
    <property type="entry name" value="Ferritin-like"/>
</dbReference>
<proteinExistence type="predicted"/>
<dbReference type="Proteomes" id="UP000292118">
    <property type="component" value="Chromosome"/>
</dbReference>
<sequence length="337" mass="35499">MVSAWLSMVVTSAFGLLGGAARAPRRSSLSRPPGSARHTVRTAADREGTSAALPQREACAEVCTGRPGNRGTGPWYGKRPAAGPPARPLWCRSTARGARHRPGDGPRPYPGRHDDPEDTPLLELAGLAAYVRLGLFGLVGAHTVGAPDLDAAHRMMTVAVRVGEQQQELLAIGASRGVEPVELMRPFVGVLDSFEARTHESTWWEGLLKGVVGHGVSTDLCRLLATGLPAADASVVTAALAYEVDEPERVTSVVRAATDADPRLASRLALWGRRVVGESLSLCQELLATRPGLAELARRAAAASAGDGEPPADAVAWAMGELTAEHTRRMDRMGLAA</sequence>